<dbReference type="EMBL" id="CM009292">
    <property type="protein sequence ID" value="KAI9397358.1"/>
    <property type="molecule type" value="Genomic_DNA"/>
</dbReference>
<evidence type="ECO:0000313" key="2">
    <source>
        <dbReference type="Proteomes" id="UP000006729"/>
    </source>
</evidence>
<comment type="caution">
    <text evidence="1">The sequence shown here is derived from an EMBL/GenBank/DDBJ whole genome shotgun (WGS) entry which is preliminary data.</text>
</comment>
<dbReference type="Proteomes" id="UP000006729">
    <property type="component" value="Chromosome 3"/>
</dbReference>
<reference evidence="1 2" key="1">
    <citation type="journal article" date="2006" name="Science">
        <title>The genome of black cottonwood, Populus trichocarpa (Torr. &amp; Gray).</title>
        <authorList>
            <person name="Tuskan G.A."/>
            <person name="Difazio S."/>
            <person name="Jansson S."/>
            <person name="Bohlmann J."/>
            <person name="Grigoriev I."/>
            <person name="Hellsten U."/>
            <person name="Putnam N."/>
            <person name="Ralph S."/>
            <person name="Rombauts S."/>
            <person name="Salamov A."/>
            <person name="Schein J."/>
            <person name="Sterck L."/>
            <person name="Aerts A."/>
            <person name="Bhalerao R.R."/>
            <person name="Bhalerao R.P."/>
            <person name="Blaudez D."/>
            <person name="Boerjan W."/>
            <person name="Brun A."/>
            <person name="Brunner A."/>
            <person name="Busov V."/>
            <person name="Campbell M."/>
            <person name="Carlson J."/>
            <person name="Chalot M."/>
            <person name="Chapman J."/>
            <person name="Chen G.L."/>
            <person name="Cooper D."/>
            <person name="Coutinho P.M."/>
            <person name="Couturier J."/>
            <person name="Covert S."/>
            <person name="Cronk Q."/>
            <person name="Cunningham R."/>
            <person name="Davis J."/>
            <person name="Degroeve S."/>
            <person name="Dejardin A."/>
            <person name="Depamphilis C."/>
            <person name="Detter J."/>
            <person name="Dirks B."/>
            <person name="Dubchak I."/>
            <person name="Duplessis S."/>
            <person name="Ehlting J."/>
            <person name="Ellis B."/>
            <person name="Gendler K."/>
            <person name="Goodstein D."/>
            <person name="Gribskov M."/>
            <person name="Grimwood J."/>
            <person name="Groover A."/>
            <person name="Gunter L."/>
            <person name="Hamberger B."/>
            <person name="Heinze B."/>
            <person name="Helariutta Y."/>
            <person name="Henrissat B."/>
            <person name="Holligan D."/>
            <person name="Holt R."/>
            <person name="Huang W."/>
            <person name="Islam-Faridi N."/>
            <person name="Jones S."/>
            <person name="Jones-Rhoades M."/>
            <person name="Jorgensen R."/>
            <person name="Joshi C."/>
            <person name="Kangasjarvi J."/>
            <person name="Karlsson J."/>
            <person name="Kelleher C."/>
            <person name="Kirkpatrick R."/>
            <person name="Kirst M."/>
            <person name="Kohler A."/>
            <person name="Kalluri U."/>
            <person name="Larimer F."/>
            <person name="Leebens-Mack J."/>
            <person name="Leple J.C."/>
            <person name="Locascio P."/>
            <person name="Lou Y."/>
            <person name="Lucas S."/>
            <person name="Martin F."/>
            <person name="Montanini B."/>
            <person name="Napoli C."/>
            <person name="Nelson D.R."/>
            <person name="Nelson C."/>
            <person name="Nieminen K."/>
            <person name="Nilsson O."/>
            <person name="Pereda V."/>
            <person name="Peter G."/>
            <person name="Philippe R."/>
            <person name="Pilate G."/>
            <person name="Poliakov A."/>
            <person name="Razumovskaya J."/>
            <person name="Richardson P."/>
            <person name="Rinaldi C."/>
            <person name="Ritland K."/>
            <person name="Rouze P."/>
            <person name="Ryaboy D."/>
            <person name="Schmutz J."/>
            <person name="Schrader J."/>
            <person name="Segerman B."/>
            <person name="Shin H."/>
            <person name="Siddiqui A."/>
            <person name="Sterky F."/>
            <person name="Terry A."/>
            <person name="Tsai C.J."/>
            <person name="Uberbacher E."/>
            <person name="Unneberg P."/>
            <person name="Vahala J."/>
            <person name="Wall K."/>
            <person name="Wessler S."/>
            <person name="Yang G."/>
            <person name="Yin T."/>
            <person name="Douglas C."/>
            <person name="Marra M."/>
            <person name="Sandberg G."/>
            <person name="Van de Peer Y."/>
            <person name="Rokhsar D."/>
        </authorList>
    </citation>
    <scope>NUCLEOTIDE SEQUENCE [LARGE SCALE GENOMIC DNA]</scope>
    <source>
        <strain evidence="2">cv. Nisqually</strain>
    </source>
</reference>
<organism evidence="1 2">
    <name type="scientific">Populus trichocarpa</name>
    <name type="common">Western balsam poplar</name>
    <name type="synonym">Populus balsamifera subsp. trichocarpa</name>
    <dbReference type="NCBI Taxonomy" id="3694"/>
    <lineage>
        <taxon>Eukaryota</taxon>
        <taxon>Viridiplantae</taxon>
        <taxon>Streptophyta</taxon>
        <taxon>Embryophyta</taxon>
        <taxon>Tracheophyta</taxon>
        <taxon>Spermatophyta</taxon>
        <taxon>Magnoliopsida</taxon>
        <taxon>eudicotyledons</taxon>
        <taxon>Gunneridae</taxon>
        <taxon>Pentapetalae</taxon>
        <taxon>rosids</taxon>
        <taxon>fabids</taxon>
        <taxon>Malpighiales</taxon>
        <taxon>Salicaceae</taxon>
        <taxon>Saliceae</taxon>
        <taxon>Populus</taxon>
    </lineage>
</organism>
<protein>
    <submittedName>
        <fullName evidence="1">Uncharacterized protein</fullName>
    </submittedName>
</protein>
<accession>A0ACC0T7K3</accession>
<name>A0ACC0T7K3_POPTR</name>
<sequence>MVMERWLTNVTFFPSTSVFRSLHLCSCFSLLVLFFFFVSLVPPVSLCSCSSWSLSVLSVFVHFSSVFFCIMCLWFSPPLWLLSVRPDFSGYVFGWLDQQPTVRGS</sequence>
<keyword evidence="2" id="KW-1185">Reference proteome</keyword>
<proteinExistence type="predicted"/>
<gene>
    <name evidence="1" type="ORF">POPTR_003G013856v4</name>
</gene>
<evidence type="ECO:0000313" key="1">
    <source>
        <dbReference type="EMBL" id="KAI9397358.1"/>
    </source>
</evidence>